<dbReference type="InterPro" id="IPR049492">
    <property type="entry name" value="BD-FAE-like_dom"/>
</dbReference>
<evidence type="ECO:0000256" key="1">
    <source>
        <dbReference type="ARBA" id="ARBA00022801"/>
    </source>
</evidence>
<dbReference type="SUPFAM" id="SSF53474">
    <property type="entry name" value="alpha/beta-Hydrolases"/>
    <property type="match status" value="1"/>
</dbReference>
<sequence>MMDTESWRQFSAEELERGYNARATVPDVDALLRDYREQSAPMYALPCVRDIAYGPHPDERLDLFPVPGRSNAPLFVFVHGGYWRALGKEDSVFMARCFTQRGIAVASLNYALSPGASLGEIVAQCQRALGWLHTHAGAHGINGGHMVLAGSSAGGHLAAMMLSPPAQRAHGVPAGAVRGAVLVSGLFDMEPVQATRPNDWLGLDVATARALSPLHHLPDPTTPLCVVVAGIDTDEFKRQSWLYADACAAQGNPVVRLDVPGRNHFDVILDWMDPDSALSRATWPLFDAA</sequence>
<reference evidence="4" key="1">
    <citation type="journal article" date="2019" name="Int. J. Syst. Evol. Microbiol.">
        <title>The Global Catalogue of Microorganisms (GCM) 10K type strain sequencing project: providing services to taxonomists for standard genome sequencing and annotation.</title>
        <authorList>
            <consortium name="The Broad Institute Genomics Platform"/>
            <consortium name="The Broad Institute Genome Sequencing Center for Infectious Disease"/>
            <person name="Wu L."/>
            <person name="Ma J."/>
        </authorList>
    </citation>
    <scope>NUCLEOTIDE SEQUENCE [LARGE SCALE GENOMIC DNA]</scope>
    <source>
        <strain evidence="4">CGMCC 1.12371</strain>
    </source>
</reference>
<dbReference type="RefSeq" id="WP_382222093.1">
    <property type="nucleotide sequence ID" value="NZ_JBHTCA010000005.1"/>
</dbReference>
<dbReference type="PANTHER" id="PTHR48081">
    <property type="entry name" value="AB HYDROLASE SUPERFAMILY PROTEIN C4A8.06C"/>
    <property type="match status" value="1"/>
</dbReference>
<accession>A0ABW2QHV3</accession>
<dbReference type="Gene3D" id="3.40.50.1820">
    <property type="entry name" value="alpha/beta hydrolase"/>
    <property type="match status" value="1"/>
</dbReference>
<organism evidence="3 4">
    <name type="scientific">Hydrogenophaga atypica</name>
    <dbReference type="NCBI Taxonomy" id="249409"/>
    <lineage>
        <taxon>Bacteria</taxon>
        <taxon>Pseudomonadati</taxon>
        <taxon>Pseudomonadota</taxon>
        <taxon>Betaproteobacteria</taxon>
        <taxon>Burkholderiales</taxon>
        <taxon>Comamonadaceae</taxon>
        <taxon>Hydrogenophaga</taxon>
    </lineage>
</organism>
<evidence type="ECO:0000313" key="3">
    <source>
        <dbReference type="EMBL" id="MFC7409001.1"/>
    </source>
</evidence>
<protein>
    <submittedName>
        <fullName evidence="3">Alpha/beta hydrolase</fullName>
    </submittedName>
</protein>
<feature type="domain" description="BD-FAE-like" evidence="2">
    <location>
        <begin position="67"/>
        <end position="161"/>
    </location>
</feature>
<dbReference type="InterPro" id="IPR029058">
    <property type="entry name" value="AB_hydrolase_fold"/>
</dbReference>
<dbReference type="EMBL" id="JBHTCA010000005">
    <property type="protein sequence ID" value="MFC7409001.1"/>
    <property type="molecule type" value="Genomic_DNA"/>
</dbReference>
<comment type="caution">
    <text evidence="3">The sequence shown here is derived from an EMBL/GenBank/DDBJ whole genome shotgun (WGS) entry which is preliminary data.</text>
</comment>
<dbReference type="GO" id="GO:0016787">
    <property type="term" value="F:hydrolase activity"/>
    <property type="evidence" value="ECO:0007669"/>
    <property type="project" value="UniProtKB-KW"/>
</dbReference>
<evidence type="ECO:0000313" key="4">
    <source>
        <dbReference type="Proteomes" id="UP001596501"/>
    </source>
</evidence>
<dbReference type="Pfam" id="PF20434">
    <property type="entry name" value="BD-FAE"/>
    <property type="match status" value="1"/>
</dbReference>
<dbReference type="Proteomes" id="UP001596501">
    <property type="component" value="Unassembled WGS sequence"/>
</dbReference>
<keyword evidence="1 3" id="KW-0378">Hydrolase</keyword>
<keyword evidence="4" id="KW-1185">Reference proteome</keyword>
<name>A0ABW2QHV3_9BURK</name>
<proteinExistence type="predicted"/>
<evidence type="ECO:0000259" key="2">
    <source>
        <dbReference type="Pfam" id="PF20434"/>
    </source>
</evidence>
<dbReference type="InterPro" id="IPR050300">
    <property type="entry name" value="GDXG_lipolytic_enzyme"/>
</dbReference>
<gene>
    <name evidence="3" type="ORF">ACFQPB_09025</name>
</gene>
<dbReference type="PANTHER" id="PTHR48081:SF33">
    <property type="entry name" value="KYNURENINE FORMAMIDASE"/>
    <property type="match status" value="1"/>
</dbReference>